<sequence length="216" mass="24392">MTAVKLPQFANFIIMPEPTQQRSRQALKRLLAAGEQLLAQNQFEQAGVALIAQQAESSVGTFYRLLGDKDTLLQLLLQNFFQNSITTIQTLTDLKPWSRLPLEHFVQSLVQTLADLYQGRRGVLRALILKASQDIEFRNNVHQLNEFIAKAVVNILAEHLKEMHHPKPTKAMQVIVHVLLGALNQHTVTGNLGYLTDDEVKEELARVVIAYLDIYS</sequence>
<evidence type="ECO:0000256" key="1">
    <source>
        <dbReference type="ARBA" id="ARBA00023125"/>
    </source>
</evidence>
<dbReference type="EMBL" id="QUOT01000001">
    <property type="protein sequence ID" value="REL31317.1"/>
    <property type="molecule type" value="Genomic_DNA"/>
</dbReference>
<dbReference type="PROSITE" id="PS50977">
    <property type="entry name" value="HTH_TETR_2"/>
    <property type="match status" value="1"/>
</dbReference>
<dbReference type="InterPro" id="IPR001647">
    <property type="entry name" value="HTH_TetR"/>
</dbReference>
<dbReference type="RefSeq" id="WP_116016056.1">
    <property type="nucleotide sequence ID" value="NZ_QUOT01000001.1"/>
</dbReference>
<keyword evidence="5" id="KW-1185">Reference proteome</keyword>
<dbReference type="Pfam" id="PF17918">
    <property type="entry name" value="TetR_C_15"/>
    <property type="match status" value="1"/>
</dbReference>
<dbReference type="InterPro" id="IPR009057">
    <property type="entry name" value="Homeodomain-like_sf"/>
</dbReference>
<proteinExistence type="predicted"/>
<dbReference type="Gene3D" id="1.10.357.10">
    <property type="entry name" value="Tetracycline Repressor, domain 2"/>
    <property type="match status" value="1"/>
</dbReference>
<dbReference type="Proteomes" id="UP000256899">
    <property type="component" value="Unassembled WGS sequence"/>
</dbReference>
<comment type="caution">
    <text evidence="4">The sequence shown here is derived from an EMBL/GenBank/DDBJ whole genome shotgun (WGS) entry which is preliminary data.</text>
</comment>
<dbReference type="Pfam" id="PF00440">
    <property type="entry name" value="TetR_N"/>
    <property type="match status" value="1"/>
</dbReference>
<keyword evidence="1 2" id="KW-0238">DNA-binding</keyword>
<evidence type="ECO:0000256" key="2">
    <source>
        <dbReference type="PROSITE-ProRule" id="PRU00335"/>
    </source>
</evidence>
<reference evidence="5" key="1">
    <citation type="submission" date="2018-08" db="EMBL/GenBank/DDBJ databases">
        <title>Thalassotalea euphylliae genome.</title>
        <authorList>
            <person name="Summers S."/>
            <person name="Rice S.A."/>
            <person name="Freckelton M.L."/>
            <person name="Nedved B.T."/>
            <person name="Hadfield M.G."/>
        </authorList>
    </citation>
    <scope>NUCLEOTIDE SEQUENCE [LARGE SCALE GENOMIC DNA]</scope>
    <source>
        <strain evidence="5">H3</strain>
    </source>
</reference>
<dbReference type="SUPFAM" id="SSF46689">
    <property type="entry name" value="Homeodomain-like"/>
    <property type="match status" value="1"/>
</dbReference>
<feature type="domain" description="HTH tetR-type" evidence="3">
    <location>
        <begin position="24"/>
        <end position="84"/>
    </location>
</feature>
<evidence type="ECO:0000313" key="5">
    <source>
        <dbReference type="Proteomes" id="UP000256899"/>
    </source>
</evidence>
<protein>
    <submittedName>
        <fullName evidence="4">TetR/AcrR family transcriptional regulator</fullName>
    </submittedName>
</protein>
<organism evidence="4 5">
    <name type="scientific">Thalassotalea euphylliae</name>
    <dbReference type="NCBI Taxonomy" id="1655234"/>
    <lineage>
        <taxon>Bacteria</taxon>
        <taxon>Pseudomonadati</taxon>
        <taxon>Pseudomonadota</taxon>
        <taxon>Gammaproteobacteria</taxon>
        <taxon>Alteromonadales</taxon>
        <taxon>Colwelliaceae</taxon>
        <taxon>Thalassotalea</taxon>
    </lineage>
</organism>
<feature type="DNA-binding region" description="H-T-H motif" evidence="2">
    <location>
        <begin position="47"/>
        <end position="66"/>
    </location>
</feature>
<accession>A0A3E0U407</accession>
<dbReference type="AlphaFoldDB" id="A0A3E0U407"/>
<evidence type="ECO:0000259" key="3">
    <source>
        <dbReference type="PROSITE" id="PS50977"/>
    </source>
</evidence>
<dbReference type="GO" id="GO:0003677">
    <property type="term" value="F:DNA binding"/>
    <property type="evidence" value="ECO:0007669"/>
    <property type="project" value="UniProtKB-UniRule"/>
</dbReference>
<gene>
    <name evidence="4" type="ORF">DXX94_11675</name>
</gene>
<evidence type="ECO:0000313" key="4">
    <source>
        <dbReference type="EMBL" id="REL31317.1"/>
    </source>
</evidence>
<dbReference type="InterPro" id="IPR041669">
    <property type="entry name" value="TetR_C_15"/>
</dbReference>
<name>A0A3E0U407_9GAMM</name>